<feature type="compositionally biased region" description="Basic and acidic residues" evidence="1">
    <location>
        <begin position="88"/>
        <end position="102"/>
    </location>
</feature>
<evidence type="ECO:0000313" key="3">
    <source>
        <dbReference type="EMBL" id="KAG7530437.1"/>
    </source>
</evidence>
<keyword evidence="4" id="KW-1185">Reference proteome</keyword>
<dbReference type="EMBL" id="JABELV010000118">
    <property type="protein sequence ID" value="KAG7530437.1"/>
    <property type="molecule type" value="Genomic_DNA"/>
</dbReference>
<name>A0A8K0JHK0_9TREE</name>
<dbReference type="OrthoDB" id="2448307at2759"/>
<feature type="compositionally biased region" description="Basic and acidic residues" evidence="1">
    <location>
        <begin position="116"/>
        <end position="128"/>
    </location>
</feature>
<evidence type="ECO:0000256" key="2">
    <source>
        <dbReference type="SAM" id="Phobius"/>
    </source>
</evidence>
<dbReference type="AlphaFoldDB" id="A0A8K0JHK0"/>
<feature type="transmembrane region" description="Helical" evidence="2">
    <location>
        <begin position="370"/>
        <end position="393"/>
    </location>
</feature>
<feature type="transmembrane region" description="Helical" evidence="2">
    <location>
        <begin position="443"/>
        <end position="461"/>
    </location>
</feature>
<feature type="compositionally biased region" description="Polar residues" evidence="1">
    <location>
        <begin position="160"/>
        <end position="169"/>
    </location>
</feature>
<dbReference type="Proteomes" id="UP000812966">
    <property type="component" value="Unassembled WGS sequence"/>
</dbReference>
<gene>
    <name evidence="3" type="ORF">FFLO_05036</name>
</gene>
<feature type="region of interest" description="Disordered" evidence="1">
    <location>
        <begin position="60"/>
        <end position="128"/>
    </location>
</feature>
<dbReference type="PANTHER" id="PTHR34391">
    <property type="entry name" value="UPF0658 GOLGI APPARATUS MEMBRANE PROTEIN C1952.10C-RELATED"/>
    <property type="match status" value="1"/>
</dbReference>
<proteinExistence type="predicted"/>
<sequence length="713" mass="80089">MKPSTPTSTSISRTPSSTRYLDPPIPETPRSSLPLESPLPQVLPLYLAERQDDRLQVQERKDHLSLARNATEMRSEESSRGLVTDAAEMGRQDIYGKKEYGVRARHVNQNNSTRDFGSDPDPKEDRGHGQLELSLPIISPFSATFEDPSSVRKLPDLPRQPSSSSQGPNQVPIYEPRLQGDRLGPSISDRVERPPRTYLGDDPEDQNYQHHQQSSYRQHDQLRSEPLASPSNLHLLASPLSIISSNSDAEGKDYFKRPVTGTDLGSDSNTDPTPTSPGQSEILHDPRYTLGFDREHEIGGSLGSGTGSGMSRSGTTTTGSGSRPGMGSGSGSSSNVNGTQRRVLLRNESSARQSKGRWEKYLPASKYTRIFLLLVFIETIVDIAIQVYLYLRFDRAVTSQFATEAIKTNQRKFPVYLAIFGLAHLWQMILAIDGAYHRNTIQIIGLSIFNALFLAWAALQISELRTIFKDTRRIDTDGDTSVSEAIYDIPVDALTGTMLGVIAFVEVGLVTLSWFVYKEMGWQIYHDLGADLRIKAYNFHYQIFVCILRFAAFFFAGFGIQFVWLVLYQTKNGEYWATLALLPISMLVLIWGAVAAHKEAHVWMSGFMAALCGAAGYFVYKTIQIYRRKSTFQDVFKSLTIFAVLSIAITVLALFWSLVVMRNFGKGLKRQRERVSLKRKEKRRGRQRSGDNNEMVTVEDAEIEMKRHRMSID</sequence>
<protein>
    <submittedName>
        <fullName evidence="3">Uncharacterized protein</fullName>
    </submittedName>
</protein>
<feature type="transmembrane region" description="Helical" evidence="2">
    <location>
        <begin position="640"/>
        <end position="664"/>
    </location>
</feature>
<keyword evidence="2" id="KW-0812">Transmembrane</keyword>
<evidence type="ECO:0000256" key="1">
    <source>
        <dbReference type="SAM" id="MobiDB-lite"/>
    </source>
</evidence>
<feature type="transmembrane region" description="Helical" evidence="2">
    <location>
        <begin position="602"/>
        <end position="620"/>
    </location>
</feature>
<feature type="region of interest" description="Disordered" evidence="1">
    <location>
        <begin position="1"/>
        <end position="38"/>
    </location>
</feature>
<feature type="region of interest" description="Disordered" evidence="1">
    <location>
        <begin position="245"/>
        <end position="341"/>
    </location>
</feature>
<feature type="compositionally biased region" description="Low complexity" evidence="1">
    <location>
        <begin position="1"/>
        <end position="19"/>
    </location>
</feature>
<accession>A0A8K0JHK0</accession>
<feature type="transmembrane region" description="Helical" evidence="2">
    <location>
        <begin position="538"/>
        <end position="563"/>
    </location>
</feature>
<feature type="compositionally biased region" description="Basic and acidic residues" evidence="1">
    <location>
        <begin position="60"/>
        <end position="79"/>
    </location>
</feature>
<evidence type="ECO:0000313" key="4">
    <source>
        <dbReference type="Proteomes" id="UP000812966"/>
    </source>
</evidence>
<feature type="compositionally biased region" description="Low complexity" evidence="1">
    <location>
        <begin position="29"/>
        <end position="38"/>
    </location>
</feature>
<reference evidence="3" key="1">
    <citation type="submission" date="2020-04" db="EMBL/GenBank/DDBJ databases">
        <title>Analysis of mating type loci in Filobasidium floriforme.</title>
        <authorList>
            <person name="Nowrousian M."/>
        </authorList>
    </citation>
    <scope>NUCLEOTIDE SEQUENCE</scope>
    <source>
        <strain evidence="3">CBS 6242</strain>
    </source>
</reference>
<feature type="transmembrane region" description="Helical" evidence="2">
    <location>
        <begin position="575"/>
        <end position="595"/>
    </location>
</feature>
<dbReference type="InterPro" id="IPR040410">
    <property type="entry name" value="UPF0658_Golgi"/>
</dbReference>
<keyword evidence="2" id="KW-1133">Transmembrane helix</keyword>
<comment type="caution">
    <text evidence="3">The sequence shown here is derived from an EMBL/GenBank/DDBJ whole genome shotgun (WGS) entry which is preliminary data.</text>
</comment>
<dbReference type="PANTHER" id="PTHR34391:SF2">
    <property type="entry name" value="TRP C-TERMINAL DOMAIN-CONTAINING PROTEIN"/>
    <property type="match status" value="1"/>
</dbReference>
<feature type="compositionally biased region" description="Basic and acidic residues" evidence="1">
    <location>
        <begin position="282"/>
        <end position="298"/>
    </location>
</feature>
<feature type="transmembrane region" description="Helical" evidence="2">
    <location>
        <begin position="413"/>
        <end position="431"/>
    </location>
</feature>
<keyword evidence="2" id="KW-0472">Membrane</keyword>
<feature type="region of interest" description="Disordered" evidence="1">
    <location>
        <begin position="146"/>
        <end position="224"/>
    </location>
</feature>
<organism evidence="3 4">
    <name type="scientific">Filobasidium floriforme</name>
    <dbReference type="NCBI Taxonomy" id="5210"/>
    <lineage>
        <taxon>Eukaryota</taxon>
        <taxon>Fungi</taxon>
        <taxon>Dikarya</taxon>
        <taxon>Basidiomycota</taxon>
        <taxon>Agaricomycotina</taxon>
        <taxon>Tremellomycetes</taxon>
        <taxon>Filobasidiales</taxon>
        <taxon>Filobasidiaceae</taxon>
        <taxon>Filobasidium</taxon>
    </lineage>
</organism>
<feature type="compositionally biased region" description="Polar residues" evidence="1">
    <location>
        <begin position="263"/>
        <end position="279"/>
    </location>
</feature>
<feature type="compositionally biased region" description="Low complexity" evidence="1">
    <location>
        <begin position="309"/>
        <end position="321"/>
    </location>
</feature>
<dbReference type="GO" id="GO:0005794">
    <property type="term" value="C:Golgi apparatus"/>
    <property type="evidence" value="ECO:0007669"/>
    <property type="project" value="TreeGrafter"/>
</dbReference>